<evidence type="ECO:0000313" key="3">
    <source>
        <dbReference type="EMBL" id="MFC6886954.1"/>
    </source>
</evidence>
<name>A0ABW2CYN8_9ACTN</name>
<proteinExistence type="predicted"/>
<accession>A0ABW2CYN8</accession>
<keyword evidence="2" id="KW-1133">Transmembrane helix</keyword>
<evidence type="ECO:0000256" key="1">
    <source>
        <dbReference type="SAM" id="MobiDB-lite"/>
    </source>
</evidence>
<keyword evidence="4" id="KW-1185">Reference proteome</keyword>
<feature type="transmembrane region" description="Helical" evidence="2">
    <location>
        <begin position="128"/>
        <end position="148"/>
    </location>
</feature>
<evidence type="ECO:0000256" key="2">
    <source>
        <dbReference type="SAM" id="Phobius"/>
    </source>
</evidence>
<dbReference type="RefSeq" id="WP_160822228.1">
    <property type="nucleotide sequence ID" value="NZ_JBHSXS010000063.1"/>
</dbReference>
<feature type="transmembrane region" description="Helical" evidence="2">
    <location>
        <begin position="91"/>
        <end position="116"/>
    </location>
</feature>
<feature type="region of interest" description="Disordered" evidence="1">
    <location>
        <begin position="421"/>
        <end position="483"/>
    </location>
</feature>
<feature type="transmembrane region" description="Helical" evidence="2">
    <location>
        <begin position="155"/>
        <end position="172"/>
    </location>
</feature>
<dbReference type="EMBL" id="JBHSXS010000063">
    <property type="protein sequence ID" value="MFC6886954.1"/>
    <property type="molecule type" value="Genomic_DNA"/>
</dbReference>
<reference evidence="4" key="1">
    <citation type="journal article" date="2019" name="Int. J. Syst. Evol. Microbiol.">
        <title>The Global Catalogue of Microorganisms (GCM) 10K type strain sequencing project: providing services to taxonomists for standard genome sequencing and annotation.</title>
        <authorList>
            <consortium name="The Broad Institute Genomics Platform"/>
            <consortium name="The Broad Institute Genome Sequencing Center for Infectious Disease"/>
            <person name="Wu L."/>
            <person name="Ma J."/>
        </authorList>
    </citation>
    <scope>NUCLEOTIDE SEQUENCE [LARGE SCALE GENOMIC DNA]</scope>
    <source>
        <strain evidence="4">JCM 3369</strain>
    </source>
</reference>
<gene>
    <name evidence="3" type="ORF">ACFQKB_44820</name>
</gene>
<evidence type="ECO:0008006" key="5">
    <source>
        <dbReference type="Google" id="ProtNLM"/>
    </source>
</evidence>
<keyword evidence="2" id="KW-0812">Transmembrane</keyword>
<sequence>MSDLGRVLRLDARRTALLVAVPLLAGIGVVTVWLSLVPGVAYWDNSVVALVDSVRTLGPVAAGIAAWAAVRERRLDYLRDLTARSPATGVLLDLLLLSAAALAAYAAVTGVVVAATVVRHNAGDAHPLGIAAGALALVLHVVAGYLAGRAAPHRATPAAVVAATALWALLRGPGTSWWSLLPPAALGHVELFTGLRTGVQADQALWAAGLAAALILGYVMWLTRRWPLAVPLVLALALAVTATVRLQATDGRAVADDPVALACREWPLRTCVHPSLRSALPTLIAATTPLAARLNGTPGAITRIEQRPASVPASVASGVALVHLDDDLRPGYGTRAARELRDALTRPAACSAASAQRIRSREYKALVDAWLLDEGTPPIADAYAARRFKSWGERARRSWLRAHYARYRNCTLTARDFRPATAFSPRPVRPGIARGPRTGPFKAGPFGTGPLKTRARAVRPGAPRPGLPGAKPPALRDPARSSR</sequence>
<keyword evidence="2" id="KW-0472">Membrane</keyword>
<comment type="caution">
    <text evidence="3">The sequence shown here is derived from an EMBL/GenBank/DDBJ whole genome shotgun (WGS) entry which is preliminary data.</text>
</comment>
<feature type="transmembrane region" description="Helical" evidence="2">
    <location>
        <begin position="48"/>
        <end position="70"/>
    </location>
</feature>
<protein>
    <recommendedName>
        <fullName evidence="5">Integral membrane protein</fullName>
    </recommendedName>
</protein>
<feature type="transmembrane region" description="Helical" evidence="2">
    <location>
        <begin position="204"/>
        <end position="221"/>
    </location>
</feature>
<dbReference type="Proteomes" id="UP001596380">
    <property type="component" value="Unassembled WGS sequence"/>
</dbReference>
<organism evidence="3 4">
    <name type="scientific">Actinomadura yumaensis</name>
    <dbReference type="NCBI Taxonomy" id="111807"/>
    <lineage>
        <taxon>Bacteria</taxon>
        <taxon>Bacillati</taxon>
        <taxon>Actinomycetota</taxon>
        <taxon>Actinomycetes</taxon>
        <taxon>Streptosporangiales</taxon>
        <taxon>Thermomonosporaceae</taxon>
        <taxon>Actinomadura</taxon>
    </lineage>
</organism>
<feature type="transmembrane region" description="Helical" evidence="2">
    <location>
        <begin position="228"/>
        <end position="248"/>
    </location>
</feature>
<feature type="transmembrane region" description="Helical" evidence="2">
    <location>
        <begin position="16"/>
        <end position="36"/>
    </location>
</feature>
<evidence type="ECO:0000313" key="4">
    <source>
        <dbReference type="Proteomes" id="UP001596380"/>
    </source>
</evidence>